<dbReference type="PANTHER" id="PTHR22722">
    <property type="entry name" value="LOW-DENSITY LIPOPROTEIN RECEPTOR-RELATED PROTEIN 2-RELATED"/>
    <property type="match status" value="1"/>
</dbReference>
<dbReference type="PROSITE" id="PS50287">
    <property type="entry name" value="SRCR_2"/>
    <property type="match status" value="1"/>
</dbReference>
<dbReference type="CDD" id="cd00112">
    <property type="entry name" value="LDLa"/>
    <property type="match status" value="6"/>
</dbReference>
<dbReference type="InterPro" id="IPR000742">
    <property type="entry name" value="EGF"/>
</dbReference>
<dbReference type="SMART" id="SM00179">
    <property type="entry name" value="EGF_CA"/>
    <property type="match status" value="1"/>
</dbReference>
<keyword evidence="9 15" id="KW-0675">Receptor</keyword>
<dbReference type="PROSITE" id="PS01186">
    <property type="entry name" value="EGF_2"/>
    <property type="match status" value="1"/>
</dbReference>
<dbReference type="InterPro" id="IPR001881">
    <property type="entry name" value="EGF-like_Ca-bd_dom"/>
</dbReference>
<dbReference type="Pfam" id="PF14670">
    <property type="entry name" value="FXa_inhibition"/>
    <property type="match status" value="1"/>
</dbReference>
<gene>
    <name evidence="15" type="ORF">RR46_01246</name>
</gene>
<keyword evidence="8 11" id="KW-1015">Disulfide bond</keyword>
<dbReference type="SMART" id="SM00181">
    <property type="entry name" value="EGF"/>
    <property type="match status" value="3"/>
</dbReference>
<dbReference type="Gene3D" id="2.10.25.10">
    <property type="entry name" value="Laminin"/>
    <property type="match status" value="1"/>
</dbReference>
<keyword evidence="7" id="KW-0472">Membrane</keyword>
<keyword evidence="2" id="KW-0245">EGF-like domain</keyword>
<dbReference type="SUPFAM" id="SSF57196">
    <property type="entry name" value="EGF/Laminin"/>
    <property type="match status" value="1"/>
</dbReference>
<dbReference type="InterPro" id="IPR000152">
    <property type="entry name" value="EGF-type_Asp/Asn_hydroxyl_site"/>
</dbReference>
<dbReference type="GO" id="GO:0005509">
    <property type="term" value="F:calcium ion binding"/>
    <property type="evidence" value="ECO:0007669"/>
    <property type="project" value="InterPro"/>
</dbReference>
<dbReference type="GO" id="GO:0016324">
    <property type="term" value="C:apical plasma membrane"/>
    <property type="evidence" value="ECO:0007669"/>
    <property type="project" value="TreeGrafter"/>
</dbReference>
<evidence type="ECO:0000256" key="9">
    <source>
        <dbReference type="ARBA" id="ARBA00023170"/>
    </source>
</evidence>
<evidence type="ECO:0000256" key="6">
    <source>
        <dbReference type="ARBA" id="ARBA00022989"/>
    </source>
</evidence>
<dbReference type="PRINTS" id="PR00261">
    <property type="entry name" value="LDLRECEPTOR"/>
</dbReference>
<name>A0A0N1INB1_PAPXU</name>
<dbReference type="Gene3D" id="2.120.10.30">
    <property type="entry name" value="TolB, C-terminal domain"/>
    <property type="match status" value="2"/>
</dbReference>
<dbReference type="SMART" id="SM00135">
    <property type="entry name" value="LY"/>
    <property type="match status" value="6"/>
</dbReference>
<dbReference type="SUPFAM" id="SSF63825">
    <property type="entry name" value="YWTD domain"/>
    <property type="match status" value="2"/>
</dbReference>
<evidence type="ECO:0000256" key="8">
    <source>
        <dbReference type="ARBA" id="ARBA00023157"/>
    </source>
</evidence>
<dbReference type="Pfam" id="PF00057">
    <property type="entry name" value="Ldl_recept_a"/>
    <property type="match status" value="4"/>
</dbReference>
<dbReference type="Pfam" id="PF00058">
    <property type="entry name" value="Ldl_recept_b"/>
    <property type="match status" value="2"/>
</dbReference>
<comment type="subcellular location">
    <subcellularLocation>
        <location evidence="1">Membrane</location>
        <topology evidence="1">Single-pass type I membrane protein</topology>
    </subcellularLocation>
</comment>
<keyword evidence="16" id="KW-1185">Reference proteome</keyword>
<evidence type="ECO:0000256" key="13">
    <source>
        <dbReference type="PROSITE-ProRule" id="PRU00461"/>
    </source>
</evidence>
<dbReference type="EMBL" id="KQ458842">
    <property type="protein sequence ID" value="KPJ04894.1"/>
    <property type="molecule type" value="Genomic_DNA"/>
</dbReference>
<feature type="domain" description="SRCR" evidence="14">
    <location>
        <begin position="46"/>
        <end position="146"/>
    </location>
</feature>
<keyword evidence="10" id="KW-0325">Glycoprotein</keyword>
<keyword evidence="6" id="KW-1133">Transmembrane helix</keyword>
<dbReference type="Gene3D" id="4.10.400.10">
    <property type="entry name" value="Low-density Lipoprotein Receptor"/>
    <property type="match status" value="6"/>
</dbReference>
<dbReference type="SMART" id="SM00192">
    <property type="entry name" value="LDLa"/>
    <property type="match status" value="6"/>
</dbReference>
<dbReference type="InterPro" id="IPR011042">
    <property type="entry name" value="6-blade_b-propeller_TolB-like"/>
</dbReference>
<evidence type="ECO:0000256" key="2">
    <source>
        <dbReference type="ARBA" id="ARBA00022536"/>
    </source>
</evidence>
<evidence type="ECO:0000256" key="10">
    <source>
        <dbReference type="ARBA" id="ARBA00023180"/>
    </source>
</evidence>
<organism evidence="15 16">
    <name type="scientific">Papilio xuthus</name>
    <name type="common">Asian swallowtail butterfly</name>
    <dbReference type="NCBI Taxonomy" id="66420"/>
    <lineage>
        <taxon>Eukaryota</taxon>
        <taxon>Metazoa</taxon>
        <taxon>Ecdysozoa</taxon>
        <taxon>Arthropoda</taxon>
        <taxon>Hexapoda</taxon>
        <taxon>Insecta</taxon>
        <taxon>Pterygota</taxon>
        <taxon>Neoptera</taxon>
        <taxon>Endopterygota</taxon>
        <taxon>Lepidoptera</taxon>
        <taxon>Glossata</taxon>
        <taxon>Ditrysia</taxon>
        <taxon>Papilionoidea</taxon>
        <taxon>Papilionidae</taxon>
        <taxon>Papilioninae</taxon>
        <taxon>Papilio</taxon>
    </lineage>
</organism>
<dbReference type="PROSITE" id="PS00010">
    <property type="entry name" value="ASX_HYDROXYL"/>
    <property type="match status" value="1"/>
</dbReference>
<keyword evidence="15" id="KW-0449">Lipoprotein</keyword>
<evidence type="ECO:0000313" key="16">
    <source>
        <dbReference type="Proteomes" id="UP000053268"/>
    </source>
</evidence>
<dbReference type="PROSITE" id="PS51120">
    <property type="entry name" value="LDLRB"/>
    <property type="match status" value="2"/>
</dbReference>
<dbReference type="PROSITE" id="PS50068">
    <property type="entry name" value="LDLRA_2"/>
    <property type="match status" value="6"/>
</dbReference>
<reference evidence="15 16" key="1">
    <citation type="journal article" date="2015" name="Nat. Commun.">
        <title>Outbred genome sequencing and CRISPR/Cas9 gene editing in butterflies.</title>
        <authorList>
            <person name="Li X."/>
            <person name="Fan D."/>
            <person name="Zhang W."/>
            <person name="Liu G."/>
            <person name="Zhang L."/>
            <person name="Zhao L."/>
            <person name="Fang X."/>
            <person name="Chen L."/>
            <person name="Dong Y."/>
            <person name="Chen Y."/>
            <person name="Ding Y."/>
            <person name="Zhao R."/>
            <person name="Feng M."/>
            <person name="Zhu Y."/>
            <person name="Feng Y."/>
            <person name="Jiang X."/>
            <person name="Zhu D."/>
            <person name="Xiang H."/>
            <person name="Feng X."/>
            <person name="Li S."/>
            <person name="Wang J."/>
            <person name="Zhang G."/>
            <person name="Kronforst M.R."/>
            <person name="Wang W."/>
        </authorList>
    </citation>
    <scope>NUCLEOTIDE SEQUENCE [LARGE SCALE GENOMIC DNA]</scope>
    <source>
        <strain evidence="15">Ya'a_city_454_Px</strain>
        <tissue evidence="15">Whole body</tissue>
    </source>
</reference>
<dbReference type="InterPro" id="IPR023415">
    <property type="entry name" value="LDLR_class-A_CS"/>
</dbReference>
<dbReference type="PROSITE" id="PS01209">
    <property type="entry name" value="LDLRA_1"/>
    <property type="match status" value="1"/>
</dbReference>
<dbReference type="Proteomes" id="UP000053268">
    <property type="component" value="Unassembled WGS sequence"/>
</dbReference>
<evidence type="ECO:0000256" key="3">
    <source>
        <dbReference type="ARBA" id="ARBA00022583"/>
    </source>
</evidence>
<dbReference type="GO" id="GO:0006898">
    <property type="term" value="P:receptor-mediated endocytosis"/>
    <property type="evidence" value="ECO:0007669"/>
    <property type="project" value="TreeGrafter"/>
</dbReference>
<evidence type="ECO:0000256" key="7">
    <source>
        <dbReference type="ARBA" id="ARBA00023136"/>
    </source>
</evidence>
<keyword evidence="5" id="KW-0677">Repeat</keyword>
<keyword evidence="3" id="KW-0254">Endocytosis</keyword>
<accession>A0A0N1INB1</accession>
<keyword evidence="4" id="KW-0812">Transmembrane</keyword>
<evidence type="ECO:0000256" key="11">
    <source>
        <dbReference type="PROSITE-ProRule" id="PRU00124"/>
    </source>
</evidence>
<evidence type="ECO:0000256" key="4">
    <source>
        <dbReference type="ARBA" id="ARBA00022692"/>
    </source>
</evidence>
<evidence type="ECO:0000256" key="5">
    <source>
        <dbReference type="ARBA" id="ARBA00022737"/>
    </source>
</evidence>
<dbReference type="InterPro" id="IPR002172">
    <property type="entry name" value="LDrepeatLR_classA_rpt"/>
</dbReference>
<proteinExistence type="predicted"/>
<dbReference type="PANTHER" id="PTHR22722:SF14">
    <property type="entry name" value="MEGALIN, ISOFORM A"/>
    <property type="match status" value="1"/>
</dbReference>
<feature type="disulfide bond" evidence="11">
    <location>
        <begin position="55"/>
        <end position="70"/>
    </location>
</feature>
<feature type="repeat" description="LDL-receptor class B" evidence="13">
    <location>
        <begin position="766"/>
        <end position="813"/>
    </location>
</feature>
<evidence type="ECO:0000256" key="12">
    <source>
        <dbReference type="PROSITE-ProRule" id="PRU00196"/>
    </source>
</evidence>
<evidence type="ECO:0000259" key="14">
    <source>
        <dbReference type="PROSITE" id="PS50287"/>
    </source>
</evidence>
<dbReference type="InterPro" id="IPR036055">
    <property type="entry name" value="LDL_receptor-like_sf"/>
</dbReference>
<dbReference type="InterPro" id="IPR018097">
    <property type="entry name" value="EGF_Ca-bd_CS"/>
</dbReference>
<dbReference type="GO" id="GO:0043235">
    <property type="term" value="C:receptor complex"/>
    <property type="evidence" value="ECO:0007669"/>
    <property type="project" value="TreeGrafter"/>
</dbReference>
<dbReference type="STRING" id="66420.A0A0N1INB1"/>
<dbReference type="GO" id="GO:0042562">
    <property type="term" value="F:hormone binding"/>
    <property type="evidence" value="ECO:0007669"/>
    <property type="project" value="TreeGrafter"/>
</dbReference>
<dbReference type="InterPro" id="IPR051221">
    <property type="entry name" value="LDLR-related"/>
</dbReference>
<protein>
    <submittedName>
        <fullName evidence="15">Low-density lipoprotein receptor-related protein 1B</fullName>
    </submittedName>
</protein>
<evidence type="ECO:0000313" key="15">
    <source>
        <dbReference type="EMBL" id="KPJ04894.1"/>
    </source>
</evidence>
<feature type="repeat" description="LDL-receptor class B" evidence="13">
    <location>
        <begin position="722"/>
        <end position="765"/>
    </location>
</feature>
<dbReference type="InterPro" id="IPR001190">
    <property type="entry name" value="SRCR"/>
</dbReference>
<evidence type="ECO:0000256" key="1">
    <source>
        <dbReference type="ARBA" id="ARBA00004479"/>
    </source>
</evidence>
<sequence>MIFSDKWLLRCVCVAGVPGEDLPAGGGVGSLGDKCPVEHFWCADGSRCLPAAWRCDGRAHCADASDELHCTWNATCGAGQFRCERSGLCIAAGWRCDGDADCGPHDDSDENPYMCEKEFRCGGNEARCETPLGGRFSCVPVAAFCDARRDCVDGSDEWDICDNFTRSQCGALGCAHGCRPTHRGLACFCPEGYEPSEGRCIDSDECAREDTCAQLCVNSAGSYACACAAGYTLQPDGSSCIADDGDEPFSLVVGTAAGVARVWPRDRPPRVVTRDALDVRAIDFLYDNRSVCYVHSNVSRASIVCVPADNMTHYSLHLPTPALFPDVDSVTQLAIEWVSRDWYVYDEAREVLYVCEATGRHCRLLLDGLSKLHGLALDPLRGLMFWSVWGAVPPAVMRAGLAGLERRPLAAHKLVYPGPPALDLVARHVYWPDAYLECVERADYEGKHRTTVLRGYSSQRLQRTAVLSGALFLPAWEARGVRVAAARPPHAPPAPPGAALLPLPASPAAVLAFHRQAQPRGTPLSLFVVYDICQLYTMRLIYSPAGCAQWITRAPTTMEVARTSAWWRTATVRAWRSACARTATGRPGSATACVSTPPPPAPPHARDARCPCVQTTCVRMCVCVCVPGAELDSYLVVCRGAPAMVQALALDAAHAGWEPLVPATRAARPTAADVDLAAGWLYYCDVHRYEISPQRLDGSEHEVFLSEDVDNCEGIPIDPIGGNVYWTDDTLGRVSVARLGDAARRRVLVQEPHYNPRAIALDPPNGVMYWSVWASAVTARGRIETADMDGSRRRTLLDSDLHWPNGLVYQPDTDTLYWCDTYLNKIERLRLRADGRHERELVARDEPAAPLRKPYGLALYEALIRLLLNVGPIGCHNARSCAASIQCTPAILTRPCVELAVVCDGDADCADGSDEDSSPTGPCGRRETRDARRESRCVANVTCSEDQFLQCDTNRCIPNSWICDGYKGEPSQPQPRNGMLPGDMGDVADMRVCADCSDGADETAGACSRTTCPPAQWSCARSRRCLPRAWRCDGAPDCGPGDDSDERDCAGKSWMRVAEDRAQWRAMGEAYVQQWTILIARVNRDDGVDGEWMNHRQRVEAAVIARPGRLVSGPAYNSGQAPHSILNLKSICVSVNSNNNVSSRNYFDNDTQTHLKEFGRLQEVSHKSLMCDETIRIRLGNGESVQCEPKLSELGSGPADDSGHTAATFLSSSQQPAATAAVTLLIGPLIATPNILTTLHIKVDVGSNGDGVGQLRSTSSVAPSMRRASCLKMKTDFVERRAFNARGHEFKAIFAHVKGLNIVLVHYEFVPRRMVTTFLISSQQPAATAAETLLIGPLIATPDRW</sequence>
<dbReference type="SUPFAM" id="SSF57424">
    <property type="entry name" value="LDL receptor-like module"/>
    <property type="match status" value="5"/>
</dbReference>
<dbReference type="FunFam" id="2.10.25.10:FF:000009">
    <property type="entry name" value="Low-density lipoprotein receptor isoform 1"/>
    <property type="match status" value="1"/>
</dbReference>
<dbReference type="PROSITE" id="PS01187">
    <property type="entry name" value="EGF_CA"/>
    <property type="match status" value="1"/>
</dbReference>
<comment type="caution">
    <text evidence="12">Lacks conserved residue(s) required for the propagation of feature annotation.</text>
</comment>
<dbReference type="InterPro" id="IPR000033">
    <property type="entry name" value="LDLR_classB_rpt"/>
</dbReference>